<dbReference type="EMBL" id="PGOL01000763">
    <property type="protein sequence ID" value="PKI65214.1"/>
    <property type="molecule type" value="Genomic_DNA"/>
</dbReference>
<gene>
    <name evidence="2" type="ORF">CRG98_014363</name>
</gene>
<evidence type="ECO:0000313" key="3">
    <source>
        <dbReference type="Proteomes" id="UP000233551"/>
    </source>
</evidence>
<dbReference type="Proteomes" id="UP000233551">
    <property type="component" value="Unassembled WGS sequence"/>
</dbReference>
<name>A0A2I0K9K4_PUNGR</name>
<keyword evidence="3" id="KW-1185">Reference proteome</keyword>
<feature type="region of interest" description="Disordered" evidence="1">
    <location>
        <begin position="1"/>
        <end position="70"/>
    </location>
</feature>
<accession>A0A2I0K9K4</accession>
<protein>
    <submittedName>
        <fullName evidence="2">Uncharacterized protein</fullName>
    </submittedName>
</protein>
<dbReference type="AlphaFoldDB" id="A0A2I0K9K4"/>
<evidence type="ECO:0000256" key="1">
    <source>
        <dbReference type="SAM" id="MobiDB-lite"/>
    </source>
</evidence>
<feature type="compositionally biased region" description="Polar residues" evidence="1">
    <location>
        <begin position="17"/>
        <end position="36"/>
    </location>
</feature>
<evidence type="ECO:0000313" key="2">
    <source>
        <dbReference type="EMBL" id="PKI65214.1"/>
    </source>
</evidence>
<proteinExistence type="predicted"/>
<comment type="caution">
    <text evidence="2">The sequence shown here is derived from an EMBL/GenBank/DDBJ whole genome shotgun (WGS) entry which is preliminary data.</text>
</comment>
<reference evidence="2 3" key="1">
    <citation type="submission" date="2017-11" db="EMBL/GenBank/DDBJ databases">
        <title>De-novo sequencing of pomegranate (Punica granatum L.) genome.</title>
        <authorList>
            <person name="Akparov Z."/>
            <person name="Amiraslanov A."/>
            <person name="Hajiyeva S."/>
            <person name="Abbasov M."/>
            <person name="Kaur K."/>
            <person name="Hamwieh A."/>
            <person name="Solovyev V."/>
            <person name="Salamov A."/>
            <person name="Braich B."/>
            <person name="Kosarev P."/>
            <person name="Mahmoud A."/>
            <person name="Hajiyev E."/>
            <person name="Babayeva S."/>
            <person name="Izzatullayeva V."/>
            <person name="Mammadov A."/>
            <person name="Mammadov A."/>
            <person name="Sharifova S."/>
            <person name="Ojaghi J."/>
            <person name="Eynullazada K."/>
            <person name="Bayramov B."/>
            <person name="Abdulazimova A."/>
            <person name="Shahmuradov I."/>
        </authorList>
    </citation>
    <scope>NUCLEOTIDE SEQUENCE [LARGE SCALE GENOMIC DNA]</scope>
    <source>
        <strain evidence="3">cv. AG2017</strain>
        <tissue evidence="2">Leaf</tissue>
    </source>
</reference>
<organism evidence="2 3">
    <name type="scientific">Punica granatum</name>
    <name type="common">Pomegranate</name>
    <dbReference type="NCBI Taxonomy" id="22663"/>
    <lineage>
        <taxon>Eukaryota</taxon>
        <taxon>Viridiplantae</taxon>
        <taxon>Streptophyta</taxon>
        <taxon>Embryophyta</taxon>
        <taxon>Tracheophyta</taxon>
        <taxon>Spermatophyta</taxon>
        <taxon>Magnoliopsida</taxon>
        <taxon>eudicotyledons</taxon>
        <taxon>Gunneridae</taxon>
        <taxon>Pentapetalae</taxon>
        <taxon>rosids</taxon>
        <taxon>malvids</taxon>
        <taxon>Myrtales</taxon>
        <taxon>Lythraceae</taxon>
        <taxon>Punica</taxon>
    </lineage>
</organism>
<feature type="compositionally biased region" description="Polar residues" evidence="1">
    <location>
        <begin position="60"/>
        <end position="70"/>
    </location>
</feature>
<sequence>MEGATTPIGGWWLESRSPPTQIATNPQIGDSPNSDGWSYDSELHPPIGVSDSFLPRLGSPTPSSPDWSRR</sequence>